<name>A0A382L171_9ZZZZ</name>
<accession>A0A382L171</accession>
<dbReference type="AlphaFoldDB" id="A0A382L171"/>
<gene>
    <name evidence="1" type="ORF">METZ01_LOCUS281926</name>
</gene>
<organism evidence="1">
    <name type="scientific">marine metagenome</name>
    <dbReference type="NCBI Taxonomy" id="408172"/>
    <lineage>
        <taxon>unclassified sequences</taxon>
        <taxon>metagenomes</taxon>
        <taxon>ecological metagenomes</taxon>
    </lineage>
</organism>
<evidence type="ECO:0000313" key="1">
    <source>
        <dbReference type="EMBL" id="SVC29072.1"/>
    </source>
</evidence>
<sequence>MALSASERDHFIEQGYLRLDDCIDRATADR</sequence>
<proteinExistence type="predicted"/>
<reference evidence="1" key="1">
    <citation type="submission" date="2018-05" db="EMBL/GenBank/DDBJ databases">
        <authorList>
            <person name="Lanie J.A."/>
            <person name="Ng W.-L."/>
            <person name="Kazmierczak K.M."/>
            <person name="Andrzejewski T.M."/>
            <person name="Davidsen T.M."/>
            <person name="Wayne K.J."/>
            <person name="Tettelin H."/>
            <person name="Glass J.I."/>
            <person name="Rusch D."/>
            <person name="Podicherti R."/>
            <person name="Tsui H.-C.T."/>
            <person name="Winkler M.E."/>
        </authorList>
    </citation>
    <scope>NUCLEOTIDE SEQUENCE</scope>
</reference>
<dbReference type="EMBL" id="UINC01083403">
    <property type="protein sequence ID" value="SVC29072.1"/>
    <property type="molecule type" value="Genomic_DNA"/>
</dbReference>
<protein>
    <submittedName>
        <fullName evidence="1">Uncharacterized protein</fullName>
    </submittedName>
</protein>